<dbReference type="AlphaFoldDB" id="A0AAP0EXX0"/>
<organism evidence="1 2">
    <name type="scientific">Stephania yunnanensis</name>
    <dbReference type="NCBI Taxonomy" id="152371"/>
    <lineage>
        <taxon>Eukaryota</taxon>
        <taxon>Viridiplantae</taxon>
        <taxon>Streptophyta</taxon>
        <taxon>Embryophyta</taxon>
        <taxon>Tracheophyta</taxon>
        <taxon>Spermatophyta</taxon>
        <taxon>Magnoliopsida</taxon>
        <taxon>Ranunculales</taxon>
        <taxon>Menispermaceae</taxon>
        <taxon>Menispermoideae</taxon>
        <taxon>Cissampelideae</taxon>
        <taxon>Stephania</taxon>
    </lineage>
</organism>
<keyword evidence="2" id="KW-1185">Reference proteome</keyword>
<protein>
    <submittedName>
        <fullName evidence="1">Uncharacterized protein</fullName>
    </submittedName>
</protein>
<dbReference type="EMBL" id="JBBNAF010000011">
    <property type="protein sequence ID" value="KAK9098793.1"/>
    <property type="molecule type" value="Genomic_DNA"/>
</dbReference>
<proteinExistence type="predicted"/>
<evidence type="ECO:0000313" key="1">
    <source>
        <dbReference type="EMBL" id="KAK9098793.1"/>
    </source>
</evidence>
<dbReference type="Proteomes" id="UP001420932">
    <property type="component" value="Unassembled WGS sequence"/>
</dbReference>
<accession>A0AAP0EXX0</accession>
<name>A0AAP0EXX0_9MAGN</name>
<reference evidence="1 2" key="1">
    <citation type="submission" date="2024-01" db="EMBL/GenBank/DDBJ databases">
        <title>Genome assemblies of Stephania.</title>
        <authorList>
            <person name="Yang L."/>
        </authorList>
    </citation>
    <scope>NUCLEOTIDE SEQUENCE [LARGE SCALE GENOMIC DNA]</scope>
    <source>
        <strain evidence="1">YNDBR</strain>
        <tissue evidence="1">Leaf</tissue>
    </source>
</reference>
<evidence type="ECO:0000313" key="2">
    <source>
        <dbReference type="Proteomes" id="UP001420932"/>
    </source>
</evidence>
<gene>
    <name evidence="1" type="ORF">Syun_025838</name>
</gene>
<sequence>METGDVAHSDWWMKLLVKSRYVIDRSSTSNQLWNACVEAYPQKMKNADVALSDWLKKLLVMSYRMRARHVAVREAVKKARTKPCKNLGDYTSIDPEACLMRLEADGMA</sequence>
<comment type="caution">
    <text evidence="1">The sequence shown here is derived from an EMBL/GenBank/DDBJ whole genome shotgun (WGS) entry which is preliminary data.</text>
</comment>